<dbReference type="InterPro" id="IPR004827">
    <property type="entry name" value="bZIP"/>
</dbReference>
<reference evidence="3" key="2">
    <citation type="submission" date="2023-05" db="EMBL/GenBank/DDBJ databases">
        <authorList>
            <consortium name="Lawrence Berkeley National Laboratory"/>
            <person name="Steindorff A."/>
            <person name="Hensen N."/>
            <person name="Bonometti L."/>
            <person name="Westerberg I."/>
            <person name="Brannstrom I.O."/>
            <person name="Guillou S."/>
            <person name="Cros-Aarteil S."/>
            <person name="Calhoun S."/>
            <person name="Haridas S."/>
            <person name="Kuo A."/>
            <person name="Mondo S."/>
            <person name="Pangilinan J."/>
            <person name="Riley R."/>
            <person name="Labutti K."/>
            <person name="Andreopoulos B."/>
            <person name="Lipzen A."/>
            <person name="Chen C."/>
            <person name="Yanf M."/>
            <person name="Daum C."/>
            <person name="Ng V."/>
            <person name="Clum A."/>
            <person name="Ohm R."/>
            <person name="Martin F."/>
            <person name="Silar P."/>
            <person name="Natvig D."/>
            <person name="Lalanne C."/>
            <person name="Gautier V."/>
            <person name="Ament-Velasquez S.L."/>
            <person name="Kruys A."/>
            <person name="Hutchinson M.I."/>
            <person name="Powell A.J."/>
            <person name="Barry K."/>
            <person name="Miller A.N."/>
            <person name="Grigoriev I.V."/>
            <person name="Debuchy R."/>
            <person name="Gladieux P."/>
            <person name="Thoren M.H."/>
            <person name="Johannesson H."/>
        </authorList>
    </citation>
    <scope>NUCLEOTIDE SEQUENCE</scope>
    <source>
        <strain evidence="3">CBS 315.58</strain>
    </source>
</reference>
<feature type="compositionally biased region" description="Low complexity" evidence="1">
    <location>
        <begin position="151"/>
        <end position="164"/>
    </location>
</feature>
<accession>A0AAN6XIJ2</accession>
<sequence length="487" mass="51998">MKHRPGETTTAGLGCHPTYTTTPLTPSPMEYDQEAINTWETSSAPALPAGTSNGGGLMPTTPTFVTNELPEGGLSYGYDCNNWPSTIADGFNWSTDAAVALNSSDIPVNWSTSQLSYAFIPKIPSIQEAPSEHLPALSFWLRPQVSYPTTPYTDSSSSSSFFPDYPNPAPETEDEPGKRRNTFDASYLGPRNDLTYPPTEPAAQPQLNANHLFPPESAYCHGPHHGLPVIPNEQSSNSHAVAQHRYEHHAAAAQETRPTTTGLENPALSEVQSDAPIIIPKRRRGRPPKHDVAFPRQTSNLSTSSRILSSATTTVGSHSSLDTAATDATTTDGSPGSSSQPHGGDQGDDGAPLPNKKRARGGSGSYGNSNSNSSSSSSYGEGTTNPNLRSRNRQAAIRYRVKTQAAAAQLEAEEQEVSQVRKSLLASHGLLKEELYHLKNEVLRHAGCDCPLIQAYLARAAQQVYSGLRQGAPAAADGDEGDGVVWA</sequence>
<feature type="compositionally biased region" description="Low complexity" evidence="1">
    <location>
        <begin position="322"/>
        <end position="343"/>
    </location>
</feature>
<feature type="region of interest" description="Disordered" evidence="1">
    <location>
        <begin position="1"/>
        <end position="29"/>
    </location>
</feature>
<name>A0AAN6XIJ2_9PEZI</name>
<dbReference type="InterPro" id="IPR046347">
    <property type="entry name" value="bZIP_sf"/>
</dbReference>
<dbReference type="PROSITE" id="PS00036">
    <property type="entry name" value="BZIP_BASIC"/>
    <property type="match status" value="1"/>
</dbReference>
<dbReference type="AlphaFoldDB" id="A0AAN6XIJ2"/>
<protein>
    <recommendedName>
        <fullName evidence="2">BZIP domain-containing protein</fullName>
    </recommendedName>
</protein>
<dbReference type="EMBL" id="MU863922">
    <property type="protein sequence ID" value="KAK4200221.1"/>
    <property type="molecule type" value="Genomic_DNA"/>
</dbReference>
<keyword evidence="4" id="KW-1185">Reference proteome</keyword>
<evidence type="ECO:0000256" key="1">
    <source>
        <dbReference type="SAM" id="MobiDB-lite"/>
    </source>
</evidence>
<feature type="region of interest" description="Disordered" evidence="1">
    <location>
        <begin position="247"/>
        <end position="393"/>
    </location>
</feature>
<comment type="caution">
    <text evidence="3">The sequence shown here is derived from an EMBL/GenBank/DDBJ whole genome shotgun (WGS) entry which is preliminary data.</text>
</comment>
<dbReference type="GO" id="GO:0003700">
    <property type="term" value="F:DNA-binding transcription factor activity"/>
    <property type="evidence" value="ECO:0007669"/>
    <property type="project" value="InterPro"/>
</dbReference>
<dbReference type="SUPFAM" id="SSF57959">
    <property type="entry name" value="Leucine zipper domain"/>
    <property type="match status" value="1"/>
</dbReference>
<reference evidence="3" key="1">
    <citation type="journal article" date="2023" name="Mol. Phylogenet. Evol.">
        <title>Genome-scale phylogeny and comparative genomics of the fungal order Sordariales.</title>
        <authorList>
            <person name="Hensen N."/>
            <person name="Bonometti L."/>
            <person name="Westerberg I."/>
            <person name="Brannstrom I.O."/>
            <person name="Guillou S."/>
            <person name="Cros-Aarteil S."/>
            <person name="Calhoun S."/>
            <person name="Haridas S."/>
            <person name="Kuo A."/>
            <person name="Mondo S."/>
            <person name="Pangilinan J."/>
            <person name="Riley R."/>
            <person name="LaButti K."/>
            <person name="Andreopoulos B."/>
            <person name="Lipzen A."/>
            <person name="Chen C."/>
            <person name="Yan M."/>
            <person name="Daum C."/>
            <person name="Ng V."/>
            <person name="Clum A."/>
            <person name="Steindorff A."/>
            <person name="Ohm R.A."/>
            <person name="Martin F."/>
            <person name="Silar P."/>
            <person name="Natvig D.O."/>
            <person name="Lalanne C."/>
            <person name="Gautier V."/>
            <person name="Ament-Velasquez S.L."/>
            <person name="Kruys A."/>
            <person name="Hutchinson M.I."/>
            <person name="Powell A.J."/>
            <person name="Barry K."/>
            <person name="Miller A.N."/>
            <person name="Grigoriev I.V."/>
            <person name="Debuchy R."/>
            <person name="Gladieux P."/>
            <person name="Hiltunen Thoren M."/>
            <person name="Johannesson H."/>
        </authorList>
    </citation>
    <scope>NUCLEOTIDE SEQUENCE</scope>
    <source>
        <strain evidence="3">CBS 315.58</strain>
    </source>
</reference>
<dbReference type="Gene3D" id="1.20.5.170">
    <property type="match status" value="1"/>
</dbReference>
<evidence type="ECO:0000259" key="2">
    <source>
        <dbReference type="PROSITE" id="PS00036"/>
    </source>
</evidence>
<feature type="domain" description="BZIP" evidence="2">
    <location>
        <begin position="389"/>
        <end position="402"/>
    </location>
</feature>
<feature type="compositionally biased region" description="Low complexity" evidence="1">
    <location>
        <begin position="366"/>
        <end position="380"/>
    </location>
</feature>
<evidence type="ECO:0000313" key="4">
    <source>
        <dbReference type="Proteomes" id="UP001303160"/>
    </source>
</evidence>
<dbReference type="Proteomes" id="UP001303160">
    <property type="component" value="Unassembled WGS sequence"/>
</dbReference>
<gene>
    <name evidence="3" type="ORF">QBC40DRAFT_73121</name>
</gene>
<feature type="compositionally biased region" description="Low complexity" evidence="1">
    <location>
        <begin position="298"/>
        <end position="314"/>
    </location>
</feature>
<evidence type="ECO:0000313" key="3">
    <source>
        <dbReference type="EMBL" id="KAK4200221.1"/>
    </source>
</evidence>
<proteinExistence type="predicted"/>
<organism evidence="3 4">
    <name type="scientific">Triangularia verruculosa</name>
    <dbReference type="NCBI Taxonomy" id="2587418"/>
    <lineage>
        <taxon>Eukaryota</taxon>
        <taxon>Fungi</taxon>
        <taxon>Dikarya</taxon>
        <taxon>Ascomycota</taxon>
        <taxon>Pezizomycotina</taxon>
        <taxon>Sordariomycetes</taxon>
        <taxon>Sordariomycetidae</taxon>
        <taxon>Sordariales</taxon>
        <taxon>Podosporaceae</taxon>
        <taxon>Triangularia</taxon>
    </lineage>
</organism>
<feature type="compositionally biased region" description="Low complexity" evidence="1">
    <location>
        <begin position="17"/>
        <end position="28"/>
    </location>
</feature>
<feature type="region of interest" description="Disordered" evidence="1">
    <location>
        <begin position="151"/>
        <end position="201"/>
    </location>
</feature>